<reference evidence="1 2" key="1">
    <citation type="submission" date="2018-08" db="EMBL/GenBank/DDBJ databases">
        <title>Aphanomyces genome sequencing and annotation.</title>
        <authorList>
            <person name="Minardi D."/>
            <person name="Oidtmann B."/>
            <person name="Van Der Giezen M."/>
            <person name="Studholme D.J."/>
        </authorList>
    </citation>
    <scope>NUCLEOTIDE SEQUENCE [LARGE SCALE GENOMIC DNA]</scope>
    <source>
        <strain evidence="1 2">SA</strain>
    </source>
</reference>
<sequence length="312" mass="34697">MNDPRLTPAATQPVLAALRSWGWLADDTLPASMEHMNLVFVCYYDADYLHAHTRQVDYTKCVGLGVASSYLDESFTRQELLLGCVPWKGIDEASTNTCSSTVPLTLATVAWDMSRWTAFQWALFIKGLVGQSPISDVPLTSILVAYKMSRGRADFAGQIQRDLVSLSPQHADVLFTPDAASFRDVGLLFDVQVSKELAQFGIHVSDRTDTPAMTFLVGHSDEIIFDCDAKMYHTVHEYIATRVASAEVKRKDVLSAEAVAELQTAAVTIAEDILQSMRAPEVNYLWEVQPNKWKADATERIEAVRDDVCRVM</sequence>
<gene>
    <name evidence="1" type="ORF">DYB38_012039</name>
</gene>
<dbReference type="AlphaFoldDB" id="A0A397CES6"/>
<protein>
    <submittedName>
        <fullName evidence="1">Uncharacterized protein</fullName>
    </submittedName>
</protein>
<accession>A0A397CES6</accession>
<dbReference type="VEuPathDB" id="FungiDB:H257_13902"/>
<name>A0A397CES6_APHAT</name>
<evidence type="ECO:0000313" key="1">
    <source>
        <dbReference type="EMBL" id="RHY45048.1"/>
    </source>
</evidence>
<comment type="caution">
    <text evidence="1">The sequence shown here is derived from an EMBL/GenBank/DDBJ whole genome shotgun (WGS) entry which is preliminary data.</text>
</comment>
<evidence type="ECO:0000313" key="2">
    <source>
        <dbReference type="Proteomes" id="UP000265716"/>
    </source>
</evidence>
<proteinExistence type="predicted"/>
<dbReference type="EMBL" id="QUTC01008108">
    <property type="protein sequence ID" value="RHY45048.1"/>
    <property type="molecule type" value="Genomic_DNA"/>
</dbReference>
<organism evidence="1 2">
    <name type="scientific">Aphanomyces astaci</name>
    <name type="common">Crayfish plague agent</name>
    <dbReference type="NCBI Taxonomy" id="112090"/>
    <lineage>
        <taxon>Eukaryota</taxon>
        <taxon>Sar</taxon>
        <taxon>Stramenopiles</taxon>
        <taxon>Oomycota</taxon>
        <taxon>Saprolegniomycetes</taxon>
        <taxon>Saprolegniales</taxon>
        <taxon>Verrucalvaceae</taxon>
        <taxon>Aphanomyces</taxon>
    </lineage>
</organism>
<dbReference type="Proteomes" id="UP000265716">
    <property type="component" value="Unassembled WGS sequence"/>
</dbReference>